<keyword evidence="8" id="KW-1185">Reference proteome</keyword>
<reference evidence="7 8" key="1">
    <citation type="submission" date="2023-11" db="EMBL/GenBank/DDBJ databases">
        <title>Halocaridina rubra genome assembly.</title>
        <authorList>
            <person name="Smith C."/>
        </authorList>
    </citation>
    <scope>NUCLEOTIDE SEQUENCE [LARGE SCALE GENOMIC DNA]</scope>
    <source>
        <strain evidence="7">EP-1</strain>
        <tissue evidence="7">Whole</tissue>
    </source>
</reference>
<dbReference type="CDD" id="cd00033">
    <property type="entry name" value="CCP"/>
    <property type="match status" value="2"/>
</dbReference>
<dbReference type="Pfam" id="PF00084">
    <property type="entry name" value="Sushi"/>
    <property type="match status" value="2"/>
</dbReference>
<dbReference type="PANTHER" id="PTHR19325">
    <property type="entry name" value="COMPLEMENT COMPONENT-RELATED SUSHI DOMAIN-CONTAINING"/>
    <property type="match status" value="1"/>
</dbReference>
<feature type="domain" description="Sushi" evidence="6">
    <location>
        <begin position="167"/>
        <end position="226"/>
    </location>
</feature>
<keyword evidence="4" id="KW-0325">Glycoprotein</keyword>
<dbReference type="Gene3D" id="2.10.70.10">
    <property type="entry name" value="Complement Module, domain 1"/>
    <property type="match status" value="2"/>
</dbReference>
<comment type="caution">
    <text evidence="7">The sequence shown here is derived from an EMBL/GenBank/DDBJ whole genome shotgun (WGS) entry which is preliminary data.</text>
</comment>
<evidence type="ECO:0000256" key="2">
    <source>
        <dbReference type="ARBA" id="ARBA00022737"/>
    </source>
</evidence>
<dbReference type="InterPro" id="IPR000436">
    <property type="entry name" value="Sushi_SCR_CCP_dom"/>
</dbReference>
<feature type="domain" description="Sushi" evidence="6">
    <location>
        <begin position="107"/>
        <end position="166"/>
    </location>
</feature>
<dbReference type="InterPro" id="IPR009030">
    <property type="entry name" value="Growth_fac_rcpt_cys_sf"/>
</dbReference>
<proteinExistence type="predicted"/>
<evidence type="ECO:0000313" key="8">
    <source>
        <dbReference type="Proteomes" id="UP001381693"/>
    </source>
</evidence>
<gene>
    <name evidence="7" type="primary">svep1</name>
    <name evidence="7" type="ORF">SK128_000969</name>
</gene>
<evidence type="ECO:0000256" key="1">
    <source>
        <dbReference type="ARBA" id="ARBA00022659"/>
    </source>
</evidence>
<dbReference type="EMBL" id="JAXCGZ010007590">
    <property type="protein sequence ID" value="KAK7079077.1"/>
    <property type="molecule type" value="Genomic_DNA"/>
</dbReference>
<keyword evidence="3 5" id="KW-1015">Disulfide bond</keyword>
<evidence type="ECO:0000313" key="7">
    <source>
        <dbReference type="EMBL" id="KAK7079077.1"/>
    </source>
</evidence>
<feature type="disulfide bond" evidence="5">
    <location>
        <begin position="197"/>
        <end position="224"/>
    </location>
</feature>
<sequence>MAQDPRACQNMCTDSEYCCDAYASCTCGTHTGHYSCTCGRGYYGTGLRGDCRQCPAGTYRDTQGPGDVSSCIPCPDPQMNSNPGATSVDQCYCKRGYKQIGSECILLQCLVLAPPENGYFVRNTCNNIVNAACGVRCNSGYTLQGSSIRLCGESGEWSGGDAECVMKTCPELQAVENGTMVCSKPLPTMDTECYFTCDAGYQLVGSKKRTCLPVAMWDGIPAYCKG</sequence>
<dbReference type="SMART" id="SM00032">
    <property type="entry name" value="CCP"/>
    <property type="match status" value="2"/>
</dbReference>
<comment type="caution">
    <text evidence="5">Lacks conserved residue(s) required for the propagation of feature annotation.</text>
</comment>
<keyword evidence="2" id="KW-0677">Repeat</keyword>
<keyword evidence="1 5" id="KW-0768">Sushi</keyword>
<dbReference type="PROSITE" id="PS50923">
    <property type="entry name" value="SUSHI"/>
    <property type="match status" value="2"/>
</dbReference>
<dbReference type="Gene3D" id="2.10.50.10">
    <property type="entry name" value="Tumor Necrosis Factor Receptor, subunit A, domain 2"/>
    <property type="match status" value="1"/>
</dbReference>
<dbReference type="Proteomes" id="UP001381693">
    <property type="component" value="Unassembled WGS sequence"/>
</dbReference>
<organism evidence="7 8">
    <name type="scientific">Halocaridina rubra</name>
    <name type="common">Hawaiian red shrimp</name>
    <dbReference type="NCBI Taxonomy" id="373956"/>
    <lineage>
        <taxon>Eukaryota</taxon>
        <taxon>Metazoa</taxon>
        <taxon>Ecdysozoa</taxon>
        <taxon>Arthropoda</taxon>
        <taxon>Crustacea</taxon>
        <taxon>Multicrustacea</taxon>
        <taxon>Malacostraca</taxon>
        <taxon>Eumalacostraca</taxon>
        <taxon>Eucarida</taxon>
        <taxon>Decapoda</taxon>
        <taxon>Pleocyemata</taxon>
        <taxon>Caridea</taxon>
        <taxon>Atyoidea</taxon>
        <taxon>Atyidae</taxon>
        <taxon>Halocaridina</taxon>
    </lineage>
</organism>
<dbReference type="InterPro" id="IPR035976">
    <property type="entry name" value="Sushi/SCR/CCP_sf"/>
</dbReference>
<evidence type="ECO:0000259" key="6">
    <source>
        <dbReference type="PROSITE" id="PS50923"/>
    </source>
</evidence>
<dbReference type="InterPro" id="IPR050350">
    <property type="entry name" value="Compl-Cell_Adhes-Reg"/>
</dbReference>
<evidence type="ECO:0000256" key="3">
    <source>
        <dbReference type="ARBA" id="ARBA00023157"/>
    </source>
</evidence>
<feature type="disulfide bond" evidence="5">
    <location>
        <begin position="137"/>
        <end position="164"/>
    </location>
</feature>
<dbReference type="SUPFAM" id="SSF57535">
    <property type="entry name" value="Complement control module/SCR domain"/>
    <property type="match status" value="2"/>
</dbReference>
<dbReference type="SUPFAM" id="SSF57184">
    <property type="entry name" value="Growth factor receptor domain"/>
    <property type="match status" value="1"/>
</dbReference>
<name>A0AAN8X7B7_HALRR</name>
<accession>A0AAN8X7B7</accession>
<protein>
    <submittedName>
        <fullName evidence="7">HYR domain</fullName>
    </submittedName>
</protein>
<dbReference type="PANTHER" id="PTHR19325:SF574">
    <property type="entry name" value="SUSHI, VON WILLEBRAND FACTOR TYPE A, EGF AND PENTRAXIN DOMAIN-CONTAINING PROTEIN 1"/>
    <property type="match status" value="1"/>
</dbReference>
<evidence type="ECO:0000256" key="5">
    <source>
        <dbReference type="PROSITE-ProRule" id="PRU00302"/>
    </source>
</evidence>
<dbReference type="Pfam" id="PF07699">
    <property type="entry name" value="Ephrin_rec_like"/>
    <property type="match status" value="1"/>
</dbReference>
<evidence type="ECO:0000256" key="4">
    <source>
        <dbReference type="ARBA" id="ARBA00023180"/>
    </source>
</evidence>
<dbReference type="SMART" id="SM01411">
    <property type="entry name" value="Ephrin_rec_like"/>
    <property type="match status" value="1"/>
</dbReference>
<dbReference type="InterPro" id="IPR011641">
    <property type="entry name" value="Tyr-kin_ephrin_A/B_rcpt-like"/>
</dbReference>
<dbReference type="AlphaFoldDB" id="A0AAN8X7B7"/>